<accession>A0AAP2DHC9</accession>
<dbReference type="RefSeq" id="WP_254159227.1">
    <property type="nucleotide sequence ID" value="NZ_JAHESF010000001.1"/>
</dbReference>
<dbReference type="InterPro" id="IPR014756">
    <property type="entry name" value="Ig_E-set"/>
</dbReference>
<dbReference type="CDD" id="cd14953">
    <property type="entry name" value="NHL_like_1"/>
    <property type="match status" value="1"/>
</dbReference>
<dbReference type="Pfam" id="PF01436">
    <property type="entry name" value="NHL"/>
    <property type="match status" value="4"/>
</dbReference>
<reference evidence="4 5" key="1">
    <citation type="submission" date="2021-05" db="EMBL/GenBank/DDBJ databases">
        <title>A Polyphasic approach of four new species of the genus Ohtaekwangia: Ohtaekwangia histidinii sp. nov., Ohtaekwangia cretensis sp. nov., Ohtaekwangia indiensis sp. nov., Ohtaekwangia reichenbachii sp. nov. from diverse environment.</title>
        <authorList>
            <person name="Octaviana S."/>
        </authorList>
    </citation>
    <scope>NUCLEOTIDE SEQUENCE [LARGE SCALE GENOMIC DNA]</scope>
    <source>
        <strain evidence="4 5">PWU4</strain>
    </source>
</reference>
<dbReference type="Gene3D" id="2.60.40.10">
    <property type="entry name" value="Immunoglobulins"/>
    <property type="match status" value="1"/>
</dbReference>
<dbReference type="EMBL" id="JAHESF010000001">
    <property type="protein sequence ID" value="MBT1695413.1"/>
    <property type="molecule type" value="Genomic_DNA"/>
</dbReference>
<dbReference type="InterPro" id="IPR013783">
    <property type="entry name" value="Ig-like_fold"/>
</dbReference>
<feature type="repeat" description="NHL" evidence="2">
    <location>
        <begin position="303"/>
        <end position="333"/>
    </location>
</feature>
<evidence type="ECO:0000256" key="1">
    <source>
        <dbReference type="ARBA" id="ARBA00022737"/>
    </source>
</evidence>
<keyword evidence="1" id="KW-0677">Repeat</keyword>
<gene>
    <name evidence="4" type="ORF">KK083_00905</name>
</gene>
<dbReference type="InterPro" id="IPR001258">
    <property type="entry name" value="NHL_repeat"/>
</dbReference>
<dbReference type="CDD" id="cd00603">
    <property type="entry name" value="IPT_PCSR"/>
    <property type="match status" value="1"/>
</dbReference>
<dbReference type="PANTHER" id="PTHR46388">
    <property type="entry name" value="NHL REPEAT-CONTAINING PROTEIN 2"/>
    <property type="match status" value="1"/>
</dbReference>
<dbReference type="SUPFAM" id="SSF101898">
    <property type="entry name" value="NHL repeat"/>
    <property type="match status" value="1"/>
</dbReference>
<dbReference type="Pfam" id="PF01833">
    <property type="entry name" value="TIG"/>
    <property type="match status" value="1"/>
</dbReference>
<evidence type="ECO:0000313" key="5">
    <source>
        <dbReference type="Proteomes" id="UP001319200"/>
    </source>
</evidence>
<feature type="repeat" description="NHL" evidence="2">
    <location>
        <begin position="250"/>
        <end position="280"/>
    </location>
</feature>
<feature type="repeat" description="NHL" evidence="2">
    <location>
        <begin position="141"/>
        <end position="171"/>
    </location>
</feature>
<dbReference type="PROSITE" id="PS51125">
    <property type="entry name" value="NHL"/>
    <property type="match status" value="3"/>
</dbReference>
<dbReference type="SUPFAM" id="SSF81296">
    <property type="entry name" value="E set domains"/>
    <property type="match status" value="1"/>
</dbReference>
<dbReference type="Gene3D" id="2.120.10.30">
    <property type="entry name" value="TolB, C-terminal domain"/>
    <property type="match status" value="3"/>
</dbReference>
<dbReference type="Proteomes" id="UP001319200">
    <property type="component" value="Unassembled WGS sequence"/>
</dbReference>
<evidence type="ECO:0000313" key="4">
    <source>
        <dbReference type="EMBL" id="MBT1695413.1"/>
    </source>
</evidence>
<dbReference type="InterPro" id="IPR011042">
    <property type="entry name" value="6-blade_b-propeller_TolB-like"/>
</dbReference>
<comment type="caution">
    <text evidence="4">The sequence shown here is derived from an EMBL/GenBank/DDBJ whole genome shotgun (WGS) entry which is preliminary data.</text>
</comment>
<name>A0AAP2DHC9_9BACT</name>
<sequence>MKSIQYIIITFFCAAFCACSSDDDSPARNRSPFVMSVSPVQGQPKEVIRIQGRNFSGIRENNEVMFNDLQAVVIEANSNELQVVVPSGVGQAMVHVRVGGQEAQGAVPAFTYLELTDYAVVTLAGSSNAGLQDGTGPSALFRNPEGVAITPGGDIIVTDRANNSIRKVTDDGVVTTILGNGTSGFSNGDVSVATLAFPWKSCVDKNGNIFIADRDNHAIRKIDISNGLVSTVAGAGTAGFADGAGAQAKFNQPLDVAVDGNGVLYVADNNNHRIRKISPEGVVSTLAGGTAGFKDGDLATALFRNPSGLTVGPDGNVYIADRLNHRIRKIDITSGQVTTVAGAGTTGTRDGIAAEAQFNNPYGIEVGEDGAVVIADLNNNKIRMIEGGTVTTIAGSTTGFLDGAGILAKFNSPTDIAIHNGIIYVPDLTNHRIRKIYKK</sequence>
<dbReference type="PANTHER" id="PTHR46388:SF2">
    <property type="entry name" value="NHL REPEAT-CONTAINING PROTEIN 2"/>
    <property type="match status" value="1"/>
</dbReference>
<dbReference type="InterPro" id="IPR002909">
    <property type="entry name" value="IPT_dom"/>
</dbReference>
<feature type="domain" description="IPT/TIG" evidence="3">
    <location>
        <begin position="32"/>
        <end position="107"/>
    </location>
</feature>
<dbReference type="AlphaFoldDB" id="A0AAP2DHC9"/>
<evidence type="ECO:0000259" key="3">
    <source>
        <dbReference type="Pfam" id="PF01833"/>
    </source>
</evidence>
<protein>
    <submittedName>
        <fullName evidence="4">IPT/TIG domain-containing protein</fullName>
    </submittedName>
</protein>
<organism evidence="4 5">
    <name type="scientific">Chryseosolibacter histidini</name>
    <dbReference type="NCBI Taxonomy" id="2782349"/>
    <lineage>
        <taxon>Bacteria</taxon>
        <taxon>Pseudomonadati</taxon>
        <taxon>Bacteroidota</taxon>
        <taxon>Cytophagia</taxon>
        <taxon>Cytophagales</taxon>
        <taxon>Chryseotaleaceae</taxon>
        <taxon>Chryseosolibacter</taxon>
    </lineage>
</organism>
<keyword evidence="5" id="KW-1185">Reference proteome</keyword>
<dbReference type="PROSITE" id="PS51257">
    <property type="entry name" value="PROKAR_LIPOPROTEIN"/>
    <property type="match status" value="1"/>
</dbReference>
<evidence type="ECO:0000256" key="2">
    <source>
        <dbReference type="PROSITE-ProRule" id="PRU00504"/>
    </source>
</evidence>
<proteinExistence type="predicted"/>